<accession>A0AAW1Q9N2</accession>
<keyword evidence="3" id="KW-1185">Reference proteome</keyword>
<gene>
    <name evidence="2" type="ORF">WJX72_008511</name>
</gene>
<protein>
    <submittedName>
        <fullName evidence="2">Uncharacterized protein</fullName>
    </submittedName>
</protein>
<evidence type="ECO:0000313" key="2">
    <source>
        <dbReference type="EMBL" id="KAK9817024.1"/>
    </source>
</evidence>
<name>A0AAW1Q9N2_9CHLO</name>
<dbReference type="EMBL" id="JALJOR010000005">
    <property type="protein sequence ID" value="KAK9817024.1"/>
    <property type="molecule type" value="Genomic_DNA"/>
</dbReference>
<evidence type="ECO:0000256" key="1">
    <source>
        <dbReference type="SAM" id="MobiDB-lite"/>
    </source>
</evidence>
<feature type="compositionally biased region" description="Polar residues" evidence="1">
    <location>
        <begin position="1"/>
        <end position="22"/>
    </location>
</feature>
<proteinExistence type="predicted"/>
<dbReference type="AlphaFoldDB" id="A0AAW1Q9N2"/>
<feature type="compositionally biased region" description="Basic and acidic residues" evidence="1">
    <location>
        <begin position="371"/>
        <end position="380"/>
    </location>
</feature>
<feature type="region of interest" description="Disordered" evidence="1">
    <location>
        <begin position="363"/>
        <end position="393"/>
    </location>
</feature>
<organism evidence="2 3">
    <name type="scientific">[Myrmecia] bisecta</name>
    <dbReference type="NCBI Taxonomy" id="41462"/>
    <lineage>
        <taxon>Eukaryota</taxon>
        <taxon>Viridiplantae</taxon>
        <taxon>Chlorophyta</taxon>
        <taxon>core chlorophytes</taxon>
        <taxon>Trebouxiophyceae</taxon>
        <taxon>Trebouxiales</taxon>
        <taxon>Trebouxiaceae</taxon>
        <taxon>Myrmecia</taxon>
    </lineage>
</organism>
<dbReference type="Proteomes" id="UP001489004">
    <property type="component" value="Unassembled WGS sequence"/>
</dbReference>
<evidence type="ECO:0000313" key="3">
    <source>
        <dbReference type="Proteomes" id="UP001489004"/>
    </source>
</evidence>
<comment type="caution">
    <text evidence="2">The sequence shown here is derived from an EMBL/GenBank/DDBJ whole genome shotgun (WGS) entry which is preliminary data.</text>
</comment>
<reference evidence="2 3" key="1">
    <citation type="journal article" date="2024" name="Nat. Commun.">
        <title>Phylogenomics reveals the evolutionary origins of lichenization in chlorophyte algae.</title>
        <authorList>
            <person name="Puginier C."/>
            <person name="Libourel C."/>
            <person name="Otte J."/>
            <person name="Skaloud P."/>
            <person name="Haon M."/>
            <person name="Grisel S."/>
            <person name="Petersen M."/>
            <person name="Berrin J.G."/>
            <person name="Delaux P.M."/>
            <person name="Dal Grande F."/>
            <person name="Keller J."/>
        </authorList>
    </citation>
    <scope>NUCLEOTIDE SEQUENCE [LARGE SCALE GENOMIC DNA]</scope>
    <source>
        <strain evidence="2 3">SAG 2043</strain>
    </source>
</reference>
<feature type="region of interest" description="Disordered" evidence="1">
    <location>
        <begin position="1"/>
        <end position="27"/>
    </location>
</feature>
<sequence>MKSAQLSGRSQLASSSRQTRPVQQPAGRLPVTCLRRDLIPSQLPAEVTGSSLRRLPELQSQAYTRQSIATSGLTSKLDFLLAPRTLSNLAQDARSSAPCRKINHDIKMAADWHAIRAIIEAHSDAQLDETNVAFALFRLGALFSFLPPQQQAELKACGLVEDLAGLAFAKLSSMRPTELWRTMDAFAHLHHHPGSRVLEALLLHAEPLLPRFDATQLPLFLWAFAVLSHRPSVETMCLIDDQVLAKSERFTPQGVSLALWSYQTLKHTPDSECLRVLSTALLKRMQFFKSAEIANCLSAFAAMGFHPGNELLQAVAKRAGRTLDAAPRRAPAGKRSLVPDSVKVSSAAPKVAALKRSMSDKLNDLKAASSKARDTAREKLAGASPSPVRPRAV</sequence>